<dbReference type="EMBL" id="HACM01010751">
    <property type="protein sequence ID" value="CRZ11193.1"/>
    <property type="molecule type" value="Transcribed_RNA"/>
</dbReference>
<name>A0A0H5RAW4_9EUKA</name>
<feature type="transmembrane region" description="Helical" evidence="1">
    <location>
        <begin position="12"/>
        <end position="31"/>
    </location>
</feature>
<dbReference type="CDD" id="cd22209">
    <property type="entry name" value="EMC10"/>
    <property type="match status" value="1"/>
</dbReference>
<protein>
    <recommendedName>
        <fullName evidence="3">ER membrane protein complex subunit 10</fullName>
    </recommendedName>
</protein>
<feature type="non-terminal residue" evidence="2">
    <location>
        <position position="1"/>
    </location>
</feature>
<evidence type="ECO:0000313" key="2">
    <source>
        <dbReference type="EMBL" id="CRZ11193.1"/>
    </source>
</evidence>
<accession>A0A0H5RAW4</accession>
<keyword evidence="1" id="KW-0472">Membrane</keyword>
<dbReference type="AlphaFoldDB" id="A0A0H5RAW4"/>
<proteinExistence type="predicted"/>
<organism evidence="2">
    <name type="scientific">Spongospora subterranea</name>
    <dbReference type="NCBI Taxonomy" id="70186"/>
    <lineage>
        <taxon>Eukaryota</taxon>
        <taxon>Sar</taxon>
        <taxon>Rhizaria</taxon>
        <taxon>Endomyxa</taxon>
        <taxon>Phytomyxea</taxon>
        <taxon>Plasmodiophorida</taxon>
        <taxon>Plasmodiophoridae</taxon>
        <taxon>Spongospora</taxon>
    </lineage>
</organism>
<keyword evidence="1" id="KW-0812">Transmembrane</keyword>
<keyword evidence="1" id="KW-1133">Transmembrane helix</keyword>
<reference evidence="2" key="1">
    <citation type="submission" date="2015-04" db="EMBL/GenBank/DDBJ databases">
        <title>The genome sequence of the plant pathogenic Rhizarian Plasmodiophora brassicae reveals insights in its biotrophic life cycle and the origin of chitin synthesis.</title>
        <authorList>
            <person name="Schwelm A."/>
            <person name="Fogelqvist J."/>
            <person name="Knaust A."/>
            <person name="Julke S."/>
            <person name="Lilja T."/>
            <person name="Dhandapani V."/>
            <person name="Bonilla-Rosso G."/>
            <person name="Karlsson M."/>
            <person name="Shevchenko A."/>
            <person name="Choi S.R."/>
            <person name="Kim H.G."/>
            <person name="Park J.Y."/>
            <person name="Lim Y.P."/>
            <person name="Ludwig-Muller J."/>
            <person name="Dixelius C."/>
        </authorList>
    </citation>
    <scope>NUCLEOTIDE SEQUENCE</scope>
    <source>
        <tissue evidence="2">Potato root galls</tissue>
    </source>
</reference>
<sequence>LTVVHREIMVIPYLTMLASFNLLVAAATMRLEHKLPHATTFTSRTLVFVNTIGARSPLHPPILVDIPGKSEISPSHFQSLISGVHRYSIRLVHDDNIGDAKASIISSVDACALVSSNFIENISFISNSNGSILFAEYSTGPLPPKGTPCAAAPGVIRLKPHVTVAKFHEGPSPINIENVYKVPEPEPEQQSFLRKYWYFVAPIGIAMVVSTFM</sequence>
<evidence type="ECO:0008006" key="3">
    <source>
        <dbReference type="Google" id="ProtNLM"/>
    </source>
</evidence>
<evidence type="ECO:0000256" key="1">
    <source>
        <dbReference type="SAM" id="Phobius"/>
    </source>
</evidence>